<dbReference type="InterPro" id="IPR044060">
    <property type="entry name" value="Bacterial_rp_domain"/>
</dbReference>
<sequence length="507" mass="53444">MQRKSRHYFQYALFITLFTSLALSTAQAAKALWTFAPQTPTQFSIMKGETAQVVYLVTNNTSTSKNLVMKPITGITQTEPCKAPAQKTCTLKLSVDGSALTGNVQGGPVLCKLANQIKCQGPSPANSLNITLLDQPTVQRFTITPSADVNGTITPQDPQVVDAGTNLSFAANPKASFGVNEWLLDGAVVQSGGTSFQLNNIQANHTVEVTFNQATLSPLTQNLTLSIKSSVSDLPLAGNPRIIRIENTGTVPAVNLQVSPTTFPVGTSITNNTCTGTLNAGATCDITITPGSTASANASAVACTTAPGSLPVPTVVTVSADNASPTDINVLLLGQGCIYQGGYVFAVDDTTPNTGSIGGKVAALTDEPYSLYQWAVLYDDTTANNLLDGLANTNALATPVGQYPAAQSCLNKVDQGFADWYLPAICELGRFVGINTNAGCGLSRANLYTSLHLKSLGGFAGVTYWSSTEYSGNMFYSAWAQFFGYGDQYYDGKNLGRQVRCIRAINP</sequence>
<organism evidence="3 4">
    <name type="scientific">Legionella worsleiensis</name>
    <dbReference type="NCBI Taxonomy" id="45076"/>
    <lineage>
        <taxon>Bacteria</taxon>
        <taxon>Pseudomonadati</taxon>
        <taxon>Pseudomonadota</taxon>
        <taxon>Gammaproteobacteria</taxon>
        <taxon>Legionellales</taxon>
        <taxon>Legionellaceae</taxon>
        <taxon>Legionella</taxon>
    </lineage>
</organism>
<feature type="domain" description="Bacterial repeat" evidence="2">
    <location>
        <begin position="142"/>
        <end position="213"/>
    </location>
</feature>
<accession>A0A0W1ALF6</accession>
<proteinExistence type="predicted"/>
<evidence type="ECO:0000313" key="4">
    <source>
        <dbReference type="Proteomes" id="UP000054662"/>
    </source>
</evidence>
<dbReference type="PATRIC" id="fig|45076.6.peg.36"/>
<reference evidence="3 4" key="1">
    <citation type="submission" date="2015-11" db="EMBL/GenBank/DDBJ databases">
        <title>Genomic analysis of 38 Legionella species identifies large and diverse effector repertoires.</title>
        <authorList>
            <person name="Burstein D."/>
            <person name="Amaro F."/>
            <person name="Zusman T."/>
            <person name="Lifshitz Z."/>
            <person name="Cohen O."/>
            <person name="Gilbert J.A."/>
            <person name="Pupko T."/>
            <person name="Shuman H.A."/>
            <person name="Segal G."/>
        </authorList>
    </citation>
    <scope>NUCLEOTIDE SEQUENCE [LARGE SCALE GENOMIC DNA]</scope>
    <source>
        <strain evidence="3 4">ATCC 49508</strain>
    </source>
</reference>
<feature type="chain" id="PRO_5006919921" evidence="1">
    <location>
        <begin position="29"/>
        <end position="507"/>
    </location>
</feature>
<feature type="signal peptide" evidence="1">
    <location>
        <begin position="1"/>
        <end position="28"/>
    </location>
</feature>
<evidence type="ECO:0000256" key="1">
    <source>
        <dbReference type="SAM" id="SignalP"/>
    </source>
</evidence>
<evidence type="ECO:0000313" key="3">
    <source>
        <dbReference type="EMBL" id="KTD82114.1"/>
    </source>
</evidence>
<protein>
    <submittedName>
        <fullName evidence="3">NHL repeat protein</fullName>
    </submittedName>
</protein>
<name>A0A0W1ALF6_9GAMM</name>
<keyword evidence="4" id="KW-1185">Reference proteome</keyword>
<gene>
    <name evidence="3" type="ORF">Lwor_0034</name>
</gene>
<dbReference type="OrthoDB" id="8908077at2"/>
<dbReference type="RefSeq" id="WP_058491613.1">
    <property type="nucleotide sequence ID" value="NZ_CBCRUR010000013.1"/>
</dbReference>
<dbReference type="Pfam" id="PF18998">
    <property type="entry name" value="Flg_new_2"/>
    <property type="match status" value="1"/>
</dbReference>
<keyword evidence="1" id="KW-0732">Signal</keyword>
<comment type="caution">
    <text evidence="3">The sequence shown here is derived from an EMBL/GenBank/DDBJ whole genome shotgun (WGS) entry which is preliminary data.</text>
</comment>
<dbReference type="EMBL" id="LNZC01000001">
    <property type="protein sequence ID" value="KTD82114.1"/>
    <property type="molecule type" value="Genomic_DNA"/>
</dbReference>
<dbReference type="AlphaFoldDB" id="A0A0W1ALF6"/>
<dbReference type="Proteomes" id="UP000054662">
    <property type="component" value="Unassembled WGS sequence"/>
</dbReference>
<dbReference type="STRING" id="45076.Lwor_0034"/>
<evidence type="ECO:0000259" key="2">
    <source>
        <dbReference type="Pfam" id="PF18998"/>
    </source>
</evidence>